<protein>
    <submittedName>
        <fullName evidence="1">Uncharacterized protein</fullName>
    </submittedName>
</protein>
<keyword evidence="2" id="KW-1185">Reference proteome</keyword>
<accession>A0A164Z4S5</accession>
<reference evidence="1 2" key="1">
    <citation type="submission" date="2016-03" db="EMBL/GenBank/DDBJ databases">
        <title>EvidentialGene: Evidence-directed Construction of Genes on Genomes.</title>
        <authorList>
            <person name="Gilbert D.G."/>
            <person name="Choi J.-H."/>
            <person name="Mockaitis K."/>
            <person name="Colbourne J."/>
            <person name="Pfrender M."/>
        </authorList>
    </citation>
    <scope>NUCLEOTIDE SEQUENCE [LARGE SCALE GENOMIC DNA]</scope>
    <source>
        <strain evidence="1 2">Xinb3</strain>
        <tissue evidence="1">Complete organism</tissue>
    </source>
</reference>
<dbReference type="Proteomes" id="UP000076858">
    <property type="component" value="Unassembled WGS sequence"/>
</dbReference>
<sequence length="68" mass="7630">MRVSVKRVVQSLAVKVFVVLLCSSRWQLDRSWATFRNGEGAIIHDTTHRRSPLPLSSTFSKSLLGDST</sequence>
<evidence type="ECO:0000313" key="1">
    <source>
        <dbReference type="EMBL" id="KZS15939.1"/>
    </source>
</evidence>
<comment type="caution">
    <text evidence="1">The sequence shown here is derived from an EMBL/GenBank/DDBJ whole genome shotgun (WGS) entry which is preliminary data.</text>
</comment>
<name>A0A164Z4S5_9CRUS</name>
<evidence type="ECO:0000313" key="2">
    <source>
        <dbReference type="Proteomes" id="UP000076858"/>
    </source>
</evidence>
<dbReference type="AlphaFoldDB" id="A0A164Z4S5"/>
<organism evidence="1 2">
    <name type="scientific">Daphnia magna</name>
    <dbReference type="NCBI Taxonomy" id="35525"/>
    <lineage>
        <taxon>Eukaryota</taxon>
        <taxon>Metazoa</taxon>
        <taxon>Ecdysozoa</taxon>
        <taxon>Arthropoda</taxon>
        <taxon>Crustacea</taxon>
        <taxon>Branchiopoda</taxon>
        <taxon>Diplostraca</taxon>
        <taxon>Cladocera</taxon>
        <taxon>Anomopoda</taxon>
        <taxon>Daphniidae</taxon>
        <taxon>Daphnia</taxon>
    </lineage>
</organism>
<proteinExistence type="predicted"/>
<gene>
    <name evidence="1" type="ORF">APZ42_018386</name>
</gene>
<dbReference type="EMBL" id="LRGB01000781">
    <property type="protein sequence ID" value="KZS15939.1"/>
    <property type="molecule type" value="Genomic_DNA"/>
</dbReference>